<dbReference type="Proteomes" id="UP001324115">
    <property type="component" value="Unassembled WGS sequence"/>
</dbReference>
<feature type="domain" description="Terpene synthase N-terminal" evidence="5">
    <location>
        <begin position="38"/>
        <end position="210"/>
    </location>
</feature>
<comment type="caution">
    <text evidence="7">The sequence shown here is derived from an EMBL/GenBank/DDBJ whole genome shotgun (WGS) entry which is preliminary data.</text>
</comment>
<evidence type="ECO:0000256" key="2">
    <source>
        <dbReference type="ARBA" id="ARBA00022723"/>
    </source>
</evidence>
<feature type="domain" description="Terpene synthase metal-binding" evidence="6">
    <location>
        <begin position="270"/>
        <end position="508"/>
    </location>
</feature>
<dbReference type="FunFam" id="1.50.10.130:FF:000001">
    <property type="entry name" value="Isoprene synthase, chloroplastic"/>
    <property type="match status" value="1"/>
</dbReference>
<dbReference type="SUPFAM" id="SSF48239">
    <property type="entry name" value="Terpenoid cyclases/Protein prenyltransferases"/>
    <property type="match status" value="1"/>
</dbReference>
<gene>
    <name evidence="7" type="ORF">RGQ29_019200</name>
</gene>
<dbReference type="CDD" id="cd00684">
    <property type="entry name" value="Terpene_cyclase_plant_C1"/>
    <property type="match status" value="1"/>
</dbReference>
<evidence type="ECO:0000259" key="5">
    <source>
        <dbReference type="Pfam" id="PF01397"/>
    </source>
</evidence>
<dbReference type="PANTHER" id="PTHR31225:SF94">
    <property type="entry name" value="ALPHA-FARNESENE SYNTHASE"/>
    <property type="match status" value="1"/>
</dbReference>
<evidence type="ECO:0000313" key="8">
    <source>
        <dbReference type="Proteomes" id="UP001324115"/>
    </source>
</evidence>
<evidence type="ECO:0000256" key="1">
    <source>
        <dbReference type="ARBA" id="ARBA00001946"/>
    </source>
</evidence>
<keyword evidence="8" id="KW-1185">Reference proteome</keyword>
<dbReference type="InterPro" id="IPR008949">
    <property type="entry name" value="Isoprenoid_synthase_dom_sf"/>
</dbReference>
<dbReference type="Gene3D" id="1.50.10.130">
    <property type="entry name" value="Terpene synthase, N-terminal domain"/>
    <property type="match status" value="1"/>
</dbReference>
<dbReference type="InterPro" id="IPR005630">
    <property type="entry name" value="Terpene_synthase_metal-bd"/>
</dbReference>
<dbReference type="InterPro" id="IPR050148">
    <property type="entry name" value="Terpene_synthase-like"/>
</dbReference>
<dbReference type="FunFam" id="1.10.600.10:FF:000007">
    <property type="entry name" value="Isoprene synthase, chloroplastic"/>
    <property type="match status" value="1"/>
</dbReference>
<dbReference type="GO" id="GO:0000287">
    <property type="term" value="F:magnesium ion binding"/>
    <property type="evidence" value="ECO:0007669"/>
    <property type="project" value="InterPro"/>
</dbReference>
<keyword evidence="2" id="KW-0479">Metal-binding</keyword>
<dbReference type="PANTHER" id="PTHR31225">
    <property type="entry name" value="OS04G0344100 PROTEIN-RELATED"/>
    <property type="match status" value="1"/>
</dbReference>
<dbReference type="SFLD" id="SFLDS00005">
    <property type="entry name" value="Isoprenoid_Synthase_Type_I"/>
    <property type="match status" value="1"/>
</dbReference>
<keyword evidence="4" id="KW-0456">Lyase</keyword>
<dbReference type="InterPro" id="IPR044814">
    <property type="entry name" value="Terpene_cyclase_plant_C1"/>
</dbReference>
<dbReference type="InterPro" id="IPR008930">
    <property type="entry name" value="Terpenoid_cyclase/PrenylTrfase"/>
</dbReference>
<evidence type="ECO:0000313" key="7">
    <source>
        <dbReference type="EMBL" id="KAK4588109.1"/>
    </source>
</evidence>
<dbReference type="Pfam" id="PF03936">
    <property type="entry name" value="Terpene_synth_C"/>
    <property type="match status" value="1"/>
</dbReference>
<dbReference type="Pfam" id="PF01397">
    <property type="entry name" value="Terpene_synth"/>
    <property type="match status" value="1"/>
</dbReference>
<dbReference type="GO" id="GO:0010333">
    <property type="term" value="F:terpene synthase activity"/>
    <property type="evidence" value="ECO:0007669"/>
    <property type="project" value="InterPro"/>
</dbReference>
<evidence type="ECO:0000256" key="4">
    <source>
        <dbReference type="ARBA" id="ARBA00023239"/>
    </source>
</evidence>
<dbReference type="SUPFAM" id="SSF48576">
    <property type="entry name" value="Terpenoid synthases"/>
    <property type="match status" value="1"/>
</dbReference>
<accession>A0AAN7F9G3</accession>
<dbReference type="SFLD" id="SFLDG01019">
    <property type="entry name" value="Terpene_Cyclase_Like_1_C_Termi"/>
    <property type="match status" value="1"/>
</dbReference>
<evidence type="ECO:0000256" key="3">
    <source>
        <dbReference type="ARBA" id="ARBA00022842"/>
    </source>
</evidence>
<dbReference type="InterPro" id="IPR034741">
    <property type="entry name" value="Terpene_cyclase-like_1_C"/>
</dbReference>
<dbReference type="InterPro" id="IPR001906">
    <property type="entry name" value="Terpene_synth_N"/>
</dbReference>
<proteinExistence type="predicted"/>
<organism evidence="7 8">
    <name type="scientific">Quercus rubra</name>
    <name type="common">Northern red oak</name>
    <name type="synonym">Quercus borealis</name>
    <dbReference type="NCBI Taxonomy" id="3512"/>
    <lineage>
        <taxon>Eukaryota</taxon>
        <taxon>Viridiplantae</taxon>
        <taxon>Streptophyta</taxon>
        <taxon>Embryophyta</taxon>
        <taxon>Tracheophyta</taxon>
        <taxon>Spermatophyta</taxon>
        <taxon>Magnoliopsida</taxon>
        <taxon>eudicotyledons</taxon>
        <taxon>Gunneridae</taxon>
        <taxon>Pentapetalae</taxon>
        <taxon>rosids</taxon>
        <taxon>fabids</taxon>
        <taxon>Fagales</taxon>
        <taxon>Fagaceae</taxon>
        <taxon>Quercus</taxon>
    </lineage>
</organism>
<comment type="cofactor">
    <cofactor evidence="1">
        <name>Mg(2+)</name>
        <dbReference type="ChEBI" id="CHEBI:18420"/>
    </cofactor>
</comment>
<dbReference type="Gene3D" id="1.10.600.10">
    <property type="entry name" value="Farnesyl Diphosphate Synthase"/>
    <property type="match status" value="1"/>
</dbReference>
<name>A0AAN7F9G3_QUERU</name>
<sequence>MEFKKQFQALQQTLPCQSNPPASDAVHQRRSANYKPNIWNYDYLESLSSIYDGQEYERQAQKLIVNVKDLFEEAVDKVAKLELIDSVEKLGLDSHFDVEIKEALDIISSTKNKNPSPKEDLYTTALCFRLLRQHGYEVSQDMFRGFMDEKTGLFKKSTRTNIKEMLELLEASHLALEGEDIMDAARDFSTETLKDCIPNLDCDLAEQVSHVFELPSQRRLRWFDVKWHINAYEKDRHMNAMLLELAKLHFNMVQATLQKELRESSRWWRNLGLSKDLSFARDRLAESFMCSVGFASEPRYTYLRKSLTKVTNLIAIIDDVYDVYGTLEELKLFTNAVNRWDVSETQHLPECLKNCFLALYNTVNEIANEIQKEKGSNQLLPHAKKWTDFCNALFVEAKWYNMGYTPSLQEYLSNAWISSAGAIFLVHQFFSMGHDVTKGMEDFLEKNEELVYNISMIIRLCNDLVTSVAEQERGDAPSSIVCYMREATVSEEIARMHIQGMINKTWKKINGQCFNQYPTQQFVNIATNTARMAHSLYQNGDGFGVQDHGTRKNIMFLLVEPFMLY</sequence>
<keyword evidence="3" id="KW-0460">Magnesium</keyword>
<dbReference type="EMBL" id="JAXUIC010000005">
    <property type="protein sequence ID" value="KAK4588109.1"/>
    <property type="molecule type" value="Genomic_DNA"/>
</dbReference>
<dbReference type="AlphaFoldDB" id="A0AAN7F9G3"/>
<protein>
    <submittedName>
        <fullName evidence="7">Uncharacterized protein</fullName>
    </submittedName>
</protein>
<evidence type="ECO:0000259" key="6">
    <source>
        <dbReference type="Pfam" id="PF03936"/>
    </source>
</evidence>
<dbReference type="InterPro" id="IPR036965">
    <property type="entry name" value="Terpene_synth_N_sf"/>
</dbReference>
<reference evidence="7 8" key="1">
    <citation type="journal article" date="2023" name="G3 (Bethesda)">
        <title>A haplotype-resolved chromosome-scale genome for Quercus rubra L. provides insights into the genetics of adaptive traits for red oak species.</title>
        <authorList>
            <person name="Kapoor B."/>
            <person name="Jenkins J."/>
            <person name="Schmutz J."/>
            <person name="Zhebentyayeva T."/>
            <person name="Kuelheim C."/>
            <person name="Coggeshall M."/>
            <person name="Heim C."/>
            <person name="Lasky J.R."/>
            <person name="Leites L."/>
            <person name="Islam-Faridi N."/>
            <person name="Romero-Severson J."/>
            <person name="DeLeo V.L."/>
            <person name="Lucas S.M."/>
            <person name="Lazic D."/>
            <person name="Gailing O."/>
            <person name="Carlson J."/>
            <person name="Staton M."/>
        </authorList>
    </citation>
    <scope>NUCLEOTIDE SEQUENCE [LARGE SCALE GENOMIC DNA]</scope>
    <source>
        <strain evidence="7">Pseudo-F2</strain>
    </source>
</reference>
<dbReference type="GO" id="GO:0016102">
    <property type="term" value="P:diterpenoid biosynthetic process"/>
    <property type="evidence" value="ECO:0007669"/>
    <property type="project" value="InterPro"/>
</dbReference>